<dbReference type="GO" id="GO:0046406">
    <property type="term" value="F:magnesium protoporphyrin IX methyltransferase activity"/>
    <property type="evidence" value="ECO:0007669"/>
    <property type="project" value="UniProtKB-UniRule"/>
</dbReference>
<dbReference type="Gene3D" id="3.40.50.150">
    <property type="entry name" value="Vaccinia Virus protein VP39"/>
    <property type="match status" value="1"/>
</dbReference>
<evidence type="ECO:0000313" key="7">
    <source>
        <dbReference type="EMBL" id="RPF71769.1"/>
    </source>
</evidence>
<dbReference type="OrthoDB" id="9765084at2"/>
<dbReference type="SUPFAM" id="SSF53335">
    <property type="entry name" value="S-adenosyl-L-methionine-dependent methyltransferases"/>
    <property type="match status" value="1"/>
</dbReference>
<dbReference type="EC" id="2.1.1.11" evidence="4"/>
<keyword evidence="3" id="KW-0949">S-adenosyl-L-methionine</keyword>
<dbReference type="CDD" id="cd02440">
    <property type="entry name" value="AdoMet_MTases"/>
    <property type="match status" value="1"/>
</dbReference>
<keyword evidence="2 7" id="KW-0808">Transferase</keyword>
<dbReference type="AlphaFoldDB" id="A0A3N5CYL0"/>
<name>A0A3N5CYL0_9SPHN</name>
<dbReference type="Proteomes" id="UP000275232">
    <property type="component" value="Unassembled WGS sequence"/>
</dbReference>
<evidence type="ECO:0000256" key="1">
    <source>
        <dbReference type="ARBA" id="ARBA00022603"/>
    </source>
</evidence>
<dbReference type="PANTHER" id="PTHR43464:SF19">
    <property type="entry name" value="UBIQUINONE BIOSYNTHESIS O-METHYLTRANSFERASE, MITOCHONDRIAL"/>
    <property type="match status" value="1"/>
</dbReference>
<dbReference type="Pfam" id="PF05175">
    <property type="entry name" value="MTS"/>
    <property type="match status" value="1"/>
</dbReference>
<proteinExistence type="predicted"/>
<keyword evidence="8" id="KW-1185">Reference proteome</keyword>
<feature type="domain" description="Methyltransferase small" evidence="5">
    <location>
        <begin position="46"/>
        <end position="131"/>
    </location>
</feature>
<accession>A0A3N5CYL0</accession>
<dbReference type="RefSeq" id="WP_123880523.1">
    <property type="nucleotide sequence ID" value="NZ_RPFZ01000001.1"/>
</dbReference>
<dbReference type="PROSITE" id="PS51556">
    <property type="entry name" value="SAM_MT_MG_PIX"/>
    <property type="match status" value="1"/>
</dbReference>
<gene>
    <name evidence="7" type="ORF">EG799_09175</name>
</gene>
<dbReference type="InterPro" id="IPR029063">
    <property type="entry name" value="SAM-dependent_MTases_sf"/>
</dbReference>
<dbReference type="InterPro" id="IPR007848">
    <property type="entry name" value="Small_mtfrase_dom"/>
</dbReference>
<reference evidence="7 8" key="1">
    <citation type="submission" date="2018-11" db="EMBL/GenBank/DDBJ databases">
        <title>Erythrobacter spongiae sp. nov., isolated from a marine sponge.</title>
        <authorList>
            <person name="Zhuang L."/>
            <person name="Luo L."/>
        </authorList>
    </citation>
    <scope>NUCLEOTIDE SEQUENCE [LARGE SCALE GENOMIC DNA]</scope>
    <source>
        <strain evidence="7 8">HN-E23</strain>
    </source>
</reference>
<dbReference type="GO" id="GO:0015995">
    <property type="term" value="P:chlorophyll biosynthetic process"/>
    <property type="evidence" value="ECO:0007669"/>
    <property type="project" value="UniProtKB-UniRule"/>
</dbReference>
<evidence type="ECO:0000259" key="5">
    <source>
        <dbReference type="Pfam" id="PF05175"/>
    </source>
</evidence>
<dbReference type="PANTHER" id="PTHR43464">
    <property type="entry name" value="METHYLTRANSFERASE"/>
    <property type="match status" value="1"/>
</dbReference>
<evidence type="ECO:0000259" key="6">
    <source>
        <dbReference type="Pfam" id="PF07109"/>
    </source>
</evidence>
<evidence type="ECO:0000256" key="2">
    <source>
        <dbReference type="ARBA" id="ARBA00022679"/>
    </source>
</evidence>
<comment type="caution">
    <text evidence="7">The sequence shown here is derived from an EMBL/GenBank/DDBJ whole genome shotgun (WGS) entry which is preliminary data.</text>
</comment>
<dbReference type="NCBIfam" id="TIGR02021">
    <property type="entry name" value="BchM-ChlM"/>
    <property type="match status" value="1"/>
</dbReference>
<evidence type="ECO:0000313" key="8">
    <source>
        <dbReference type="Proteomes" id="UP000275232"/>
    </source>
</evidence>
<dbReference type="InterPro" id="IPR010251">
    <property type="entry name" value="Mg_prot_MeTrfase"/>
</dbReference>
<sequence>MQTATYEARRESLTTYFDRTAADAWEALTSDAPVGRIRATVRAGRDRMRDLLLSRLPADLVGTRLLDAGCGTGALSIEAARRGADVTGVDVSGRMVAIARRRATSELGPERIAFSSGDMLDPALGRFDHVVLMDSLIHYDRRDIVGALAGLAERTERSILFTIAPGTPLLTAMHSVGQLFPRGNRSPALSPIAPARLEQTIASDGVLSGWTLSFSERIKSGFYTSQAMELTRQ</sequence>
<dbReference type="EMBL" id="RPFZ01000001">
    <property type="protein sequence ID" value="RPF71769.1"/>
    <property type="molecule type" value="Genomic_DNA"/>
</dbReference>
<dbReference type="GO" id="GO:0032259">
    <property type="term" value="P:methylation"/>
    <property type="evidence" value="ECO:0007669"/>
    <property type="project" value="UniProtKB-KW"/>
</dbReference>
<dbReference type="Pfam" id="PF07109">
    <property type="entry name" value="Mg-por_mtran_C"/>
    <property type="match status" value="1"/>
</dbReference>
<organism evidence="7 8">
    <name type="scientific">Aurantiacibacter spongiae</name>
    <dbReference type="NCBI Taxonomy" id="2488860"/>
    <lineage>
        <taxon>Bacteria</taxon>
        <taxon>Pseudomonadati</taxon>
        <taxon>Pseudomonadota</taxon>
        <taxon>Alphaproteobacteria</taxon>
        <taxon>Sphingomonadales</taxon>
        <taxon>Erythrobacteraceae</taxon>
        <taxon>Aurantiacibacter</taxon>
    </lineage>
</organism>
<protein>
    <recommendedName>
        <fullName evidence="4">Magnesium protoporphyrin IX methyltransferase</fullName>
        <ecNumber evidence="4">2.1.1.11</ecNumber>
    </recommendedName>
</protein>
<evidence type="ECO:0000256" key="3">
    <source>
        <dbReference type="ARBA" id="ARBA00022691"/>
    </source>
</evidence>
<dbReference type="InterPro" id="IPR010940">
    <property type="entry name" value="Mg_prot_MeTrfase_C"/>
</dbReference>
<keyword evidence="1 7" id="KW-0489">Methyltransferase</keyword>
<evidence type="ECO:0000256" key="4">
    <source>
        <dbReference type="NCBIfam" id="TIGR02021"/>
    </source>
</evidence>
<feature type="domain" description="Magnesium-protoporphyrin IX methyltransferase C-terminal" evidence="6">
    <location>
        <begin position="133"/>
        <end position="232"/>
    </location>
</feature>